<evidence type="ECO:0000259" key="8">
    <source>
        <dbReference type="PROSITE" id="PS50089"/>
    </source>
</evidence>
<organism evidence="9 10">
    <name type="scientific">Cymbomonas tetramitiformis</name>
    <dbReference type="NCBI Taxonomy" id="36881"/>
    <lineage>
        <taxon>Eukaryota</taxon>
        <taxon>Viridiplantae</taxon>
        <taxon>Chlorophyta</taxon>
        <taxon>Pyramimonadophyceae</taxon>
        <taxon>Pyramimonadales</taxon>
        <taxon>Pyramimonadaceae</taxon>
        <taxon>Cymbomonas</taxon>
    </lineage>
</organism>
<dbReference type="InterPro" id="IPR027370">
    <property type="entry name" value="Znf-RING_euk"/>
</dbReference>
<keyword evidence="10" id="KW-1185">Reference proteome</keyword>
<reference evidence="9 10" key="1">
    <citation type="journal article" date="2015" name="Genome Biol. Evol.">
        <title>Comparative Genomics of a Bacterivorous Green Alga Reveals Evolutionary Causalities and Consequences of Phago-Mixotrophic Mode of Nutrition.</title>
        <authorList>
            <person name="Burns J.A."/>
            <person name="Paasch A."/>
            <person name="Narechania A."/>
            <person name="Kim E."/>
        </authorList>
    </citation>
    <scope>NUCLEOTIDE SEQUENCE [LARGE SCALE GENOMIC DNA]</scope>
    <source>
        <strain evidence="9 10">PLY_AMNH</strain>
    </source>
</reference>
<dbReference type="SUPFAM" id="SSF57850">
    <property type="entry name" value="RING/U-box"/>
    <property type="match status" value="1"/>
</dbReference>
<dbReference type="GO" id="GO:0061630">
    <property type="term" value="F:ubiquitin protein ligase activity"/>
    <property type="evidence" value="ECO:0007669"/>
    <property type="project" value="TreeGrafter"/>
</dbReference>
<keyword evidence="2" id="KW-0479">Metal-binding</keyword>
<feature type="domain" description="RING-type" evidence="8">
    <location>
        <begin position="22"/>
        <end position="65"/>
    </location>
</feature>
<dbReference type="InterPro" id="IPR013083">
    <property type="entry name" value="Znf_RING/FYVE/PHD"/>
</dbReference>
<dbReference type="AlphaFoldDB" id="A0AAE0L5N3"/>
<dbReference type="GO" id="GO:0016567">
    <property type="term" value="P:protein ubiquitination"/>
    <property type="evidence" value="ECO:0007669"/>
    <property type="project" value="TreeGrafter"/>
</dbReference>
<gene>
    <name evidence="9" type="ORF">CYMTET_19027</name>
</gene>
<sequence length="211" mass="23055">MSDSLTRGPQVDPVAAAAPITCPICNDAMRRAQVLSCGHSYCAACIYTWLLSPMSREDPSCPVCRRSIACMPTTNVSLQSVLEHDVGQGGGDDPRHEEEQLSTMREAVKAKHATLFIESSSSNSQDADFWRMRFLACVKYIQRQRESGHVADQTDGAAEAPSTPPHSARQTNAARPPSAFATLVPDRPVPQVGNLECVRYMNRARLAKIRA</sequence>
<evidence type="ECO:0000313" key="10">
    <source>
        <dbReference type="Proteomes" id="UP001190700"/>
    </source>
</evidence>
<proteinExistence type="predicted"/>
<keyword evidence="1" id="KW-0808">Transferase</keyword>
<evidence type="ECO:0000313" key="9">
    <source>
        <dbReference type="EMBL" id="KAK3272689.1"/>
    </source>
</evidence>
<dbReference type="PROSITE" id="PS50089">
    <property type="entry name" value="ZF_RING_2"/>
    <property type="match status" value="1"/>
</dbReference>
<dbReference type="GO" id="GO:0006511">
    <property type="term" value="P:ubiquitin-dependent protein catabolic process"/>
    <property type="evidence" value="ECO:0007669"/>
    <property type="project" value="TreeGrafter"/>
</dbReference>
<comment type="caution">
    <text evidence="9">The sequence shown here is derived from an EMBL/GenBank/DDBJ whole genome shotgun (WGS) entry which is preliminary data.</text>
</comment>
<keyword evidence="4" id="KW-0833">Ubl conjugation pathway</keyword>
<protein>
    <recommendedName>
        <fullName evidence="8">RING-type domain-containing protein</fullName>
    </recommendedName>
</protein>
<keyword evidence="3 6" id="KW-0863">Zinc-finger</keyword>
<name>A0AAE0L5N3_9CHLO</name>
<dbReference type="EMBL" id="LGRX02008834">
    <property type="protein sequence ID" value="KAK3272689.1"/>
    <property type="molecule type" value="Genomic_DNA"/>
</dbReference>
<evidence type="ECO:0000256" key="4">
    <source>
        <dbReference type="ARBA" id="ARBA00022786"/>
    </source>
</evidence>
<dbReference type="SMART" id="SM00184">
    <property type="entry name" value="RING"/>
    <property type="match status" value="1"/>
</dbReference>
<keyword evidence="5" id="KW-0862">Zinc</keyword>
<evidence type="ECO:0000256" key="2">
    <source>
        <dbReference type="ARBA" id="ARBA00022723"/>
    </source>
</evidence>
<dbReference type="Pfam" id="PF13445">
    <property type="entry name" value="zf-RING_UBOX"/>
    <property type="match status" value="1"/>
</dbReference>
<dbReference type="PROSITE" id="PS00518">
    <property type="entry name" value="ZF_RING_1"/>
    <property type="match status" value="1"/>
</dbReference>
<dbReference type="GO" id="GO:0000151">
    <property type="term" value="C:ubiquitin ligase complex"/>
    <property type="evidence" value="ECO:0007669"/>
    <property type="project" value="TreeGrafter"/>
</dbReference>
<evidence type="ECO:0000256" key="5">
    <source>
        <dbReference type="ARBA" id="ARBA00022833"/>
    </source>
</evidence>
<dbReference type="GO" id="GO:0005829">
    <property type="term" value="C:cytosol"/>
    <property type="evidence" value="ECO:0007669"/>
    <property type="project" value="TreeGrafter"/>
</dbReference>
<dbReference type="Proteomes" id="UP001190700">
    <property type="component" value="Unassembled WGS sequence"/>
</dbReference>
<accession>A0AAE0L5N3</accession>
<dbReference type="PANTHER" id="PTHR15067:SF4">
    <property type="entry name" value="E3 UBIQUITIN-PROTEIN LIGASE RNF8"/>
    <property type="match status" value="1"/>
</dbReference>
<dbReference type="GO" id="GO:0008270">
    <property type="term" value="F:zinc ion binding"/>
    <property type="evidence" value="ECO:0007669"/>
    <property type="project" value="UniProtKB-KW"/>
</dbReference>
<evidence type="ECO:0000256" key="3">
    <source>
        <dbReference type="ARBA" id="ARBA00022771"/>
    </source>
</evidence>
<feature type="region of interest" description="Disordered" evidence="7">
    <location>
        <begin position="148"/>
        <end position="185"/>
    </location>
</feature>
<dbReference type="InterPro" id="IPR017907">
    <property type="entry name" value="Znf_RING_CS"/>
</dbReference>
<evidence type="ECO:0000256" key="7">
    <source>
        <dbReference type="SAM" id="MobiDB-lite"/>
    </source>
</evidence>
<evidence type="ECO:0000256" key="1">
    <source>
        <dbReference type="ARBA" id="ARBA00022679"/>
    </source>
</evidence>
<dbReference type="InterPro" id="IPR001841">
    <property type="entry name" value="Znf_RING"/>
</dbReference>
<dbReference type="PANTHER" id="PTHR15067">
    <property type="entry name" value="E3 UBIQUITIN-PROTEIN LIGASE RNF8"/>
    <property type="match status" value="1"/>
</dbReference>
<evidence type="ECO:0000256" key="6">
    <source>
        <dbReference type="PROSITE-ProRule" id="PRU00175"/>
    </source>
</evidence>
<dbReference type="Gene3D" id="3.30.40.10">
    <property type="entry name" value="Zinc/RING finger domain, C3HC4 (zinc finger)"/>
    <property type="match status" value="1"/>
</dbReference>